<protein>
    <recommendedName>
        <fullName evidence="2">DUF7847 domain-containing protein</fullName>
    </recommendedName>
</protein>
<dbReference type="EMBL" id="JAMQOS010000005">
    <property type="protein sequence ID" value="MDS0283675.1"/>
    <property type="molecule type" value="Genomic_DNA"/>
</dbReference>
<gene>
    <name evidence="3" type="ORF">NDI86_16225</name>
</gene>
<dbReference type="Pfam" id="PF25231">
    <property type="entry name" value="DUF7847"/>
    <property type="match status" value="1"/>
</dbReference>
<feature type="transmembrane region" description="Helical" evidence="1">
    <location>
        <begin position="77"/>
        <end position="99"/>
    </location>
</feature>
<keyword evidence="4" id="KW-1185">Reference proteome</keyword>
<feature type="transmembrane region" description="Helical" evidence="1">
    <location>
        <begin position="21"/>
        <end position="39"/>
    </location>
</feature>
<organism evidence="3 4">
    <name type="scientific">Haloarcula onubensis</name>
    <dbReference type="NCBI Taxonomy" id="2950539"/>
    <lineage>
        <taxon>Archaea</taxon>
        <taxon>Methanobacteriati</taxon>
        <taxon>Methanobacteriota</taxon>
        <taxon>Stenosarchaea group</taxon>
        <taxon>Halobacteria</taxon>
        <taxon>Halobacteriales</taxon>
        <taxon>Haloarculaceae</taxon>
        <taxon>Haloarcula</taxon>
    </lineage>
</organism>
<keyword evidence="1" id="KW-0812">Transmembrane</keyword>
<evidence type="ECO:0000313" key="3">
    <source>
        <dbReference type="EMBL" id="MDS0283675.1"/>
    </source>
</evidence>
<dbReference type="RefSeq" id="WP_310901506.1">
    <property type="nucleotide sequence ID" value="NZ_JAMQOS010000005.1"/>
</dbReference>
<sequence length="276" mass="27960">MSLDIGDALRSGIDGLASEDGLLVGAVFLLYSLGSLVVTESLAAELLRLVFESGVYTAEQRAAIASFGGESPFALGVGLPVTVVLVALVALAGELVRYWAIRLFAGPAETATDDVADRALMAVVLGGTVALSVLLFQSVLPVVGQLGGLATTLVGSIVGPVVGLVLVTVFVYLRQEIALNDGGYGETLRNSVARFLDDPVSIVVLLVVLGLFGLVGSLPGLLTGVLGGDAAVGGLSLAIVSRLLSAVLGTVFQVLGIAVVTDAYVQVRASAREAAA</sequence>
<evidence type="ECO:0000259" key="2">
    <source>
        <dbReference type="Pfam" id="PF25231"/>
    </source>
</evidence>
<keyword evidence="1" id="KW-1133">Transmembrane helix</keyword>
<evidence type="ECO:0000313" key="4">
    <source>
        <dbReference type="Proteomes" id="UP001268864"/>
    </source>
</evidence>
<feature type="transmembrane region" description="Helical" evidence="1">
    <location>
        <begin position="146"/>
        <end position="173"/>
    </location>
</feature>
<feature type="domain" description="DUF7847" evidence="2">
    <location>
        <begin position="3"/>
        <end position="266"/>
    </location>
</feature>
<keyword evidence="1" id="KW-0472">Membrane</keyword>
<dbReference type="InterPro" id="IPR057169">
    <property type="entry name" value="DUF7847"/>
</dbReference>
<dbReference type="Proteomes" id="UP001268864">
    <property type="component" value="Unassembled WGS sequence"/>
</dbReference>
<feature type="transmembrane region" description="Helical" evidence="1">
    <location>
        <begin position="242"/>
        <end position="265"/>
    </location>
</feature>
<accession>A0ABU2FSE0</accession>
<proteinExistence type="predicted"/>
<name>A0ABU2FSE0_9EURY</name>
<evidence type="ECO:0000256" key="1">
    <source>
        <dbReference type="SAM" id="Phobius"/>
    </source>
</evidence>
<reference evidence="3 4" key="1">
    <citation type="submission" date="2022-06" db="EMBL/GenBank/DDBJ databases">
        <title>Halomicroarcula sp. a new haloarchaeum isolate from saline soil.</title>
        <authorList>
            <person name="Strakova D."/>
            <person name="Galisteo C."/>
            <person name="Sanchez-Porro C."/>
            <person name="Ventosa A."/>
        </authorList>
    </citation>
    <scope>NUCLEOTIDE SEQUENCE [LARGE SCALE GENOMIC DNA]</scope>
    <source>
        <strain evidence="3 4">S3CR25-11</strain>
    </source>
</reference>
<feature type="transmembrane region" description="Helical" evidence="1">
    <location>
        <begin position="199"/>
        <end position="222"/>
    </location>
</feature>
<feature type="transmembrane region" description="Helical" evidence="1">
    <location>
        <begin position="119"/>
        <end position="140"/>
    </location>
</feature>
<comment type="caution">
    <text evidence="3">The sequence shown here is derived from an EMBL/GenBank/DDBJ whole genome shotgun (WGS) entry which is preliminary data.</text>
</comment>